<evidence type="ECO:0000313" key="1">
    <source>
        <dbReference type="EMBL" id="APO77037.1"/>
    </source>
</evidence>
<evidence type="ECO:0000313" key="2">
    <source>
        <dbReference type="Proteomes" id="UP000185109"/>
    </source>
</evidence>
<keyword evidence="1" id="KW-0614">Plasmid</keyword>
<reference evidence="1 2" key="1">
    <citation type="submission" date="2016-09" db="EMBL/GenBank/DDBJ databases">
        <title>The complete genome sequences of Rhizobium gallicum, symbiovars gallicum and phaseoli, symbionts associated to common bean (Phaseolus vulgaris).</title>
        <authorList>
            <person name="Bustos P."/>
            <person name="Santamaria R.I."/>
            <person name="Perez-Carrascal O.M."/>
            <person name="Juarez S."/>
            <person name="Lozano L."/>
            <person name="Martinez-Flores I."/>
            <person name="Martinez-Romero E."/>
            <person name="Cevallos M."/>
            <person name="Romero D."/>
            <person name="Davila G."/>
            <person name="Gonzalez V."/>
        </authorList>
    </citation>
    <scope>NUCLEOTIDE SEQUENCE [LARGE SCALE GENOMIC DNA]</scope>
    <source>
        <strain evidence="1 2">8C-3</strain>
        <plasmid evidence="2">Plasmid prsp8c3a</plasmid>
    </source>
</reference>
<gene>
    <name evidence="1" type="ORF">AM571_PA00151</name>
</gene>
<organism evidence="1 2">
    <name type="scientific">Rhizobium etli 8C-3</name>
    <dbReference type="NCBI Taxonomy" id="538025"/>
    <lineage>
        <taxon>Bacteria</taxon>
        <taxon>Pseudomonadati</taxon>
        <taxon>Pseudomonadota</taxon>
        <taxon>Alphaproteobacteria</taxon>
        <taxon>Hyphomicrobiales</taxon>
        <taxon>Rhizobiaceae</taxon>
        <taxon>Rhizobium/Agrobacterium group</taxon>
        <taxon>Rhizobium</taxon>
    </lineage>
</organism>
<geneLocation type="plasmid" evidence="2">
    <name>prsp8c3a</name>
</geneLocation>
<sequence length="66" mass="7627">MKTRETQSLTDFAFCQTQLTFISKGAVSRHTLALGRAREPARRQIFHSVVPTLRQALTRRPIQSWE</sequence>
<dbReference type="Proteomes" id="UP000185109">
    <property type="component" value="Plasmid pRsp8C3a"/>
</dbReference>
<name>A0A1L5PA18_RHIET</name>
<protein>
    <submittedName>
        <fullName evidence="1">Uncharacterized protein</fullName>
    </submittedName>
</protein>
<proteinExistence type="predicted"/>
<dbReference type="EMBL" id="CP017242">
    <property type="protein sequence ID" value="APO77037.1"/>
    <property type="molecule type" value="Genomic_DNA"/>
</dbReference>
<dbReference type="AlphaFoldDB" id="A0A1L5PA18"/>
<accession>A0A1L5PA18</accession>